<protein>
    <submittedName>
        <fullName evidence="1">Uncharacterized protein</fullName>
    </submittedName>
</protein>
<sequence length="93" mass="10325">MHSRALEESPNKRWSLFSSWSSLYGCVHPGSSDRRAHAACDVCASMQFCCVSLQAYQNCLLYSSSPHTRMPPSACASMRLVNPLMPVHVHGVR</sequence>
<name>A0ABR3NDL9_9TELE</name>
<proteinExistence type="predicted"/>
<evidence type="ECO:0000313" key="1">
    <source>
        <dbReference type="EMBL" id="KAL1274942.1"/>
    </source>
</evidence>
<keyword evidence="2" id="KW-1185">Reference proteome</keyword>
<accession>A0ABR3NDL9</accession>
<organism evidence="1 2">
    <name type="scientific">Cirrhinus molitorella</name>
    <name type="common">mud carp</name>
    <dbReference type="NCBI Taxonomy" id="172907"/>
    <lineage>
        <taxon>Eukaryota</taxon>
        <taxon>Metazoa</taxon>
        <taxon>Chordata</taxon>
        <taxon>Craniata</taxon>
        <taxon>Vertebrata</taxon>
        <taxon>Euteleostomi</taxon>
        <taxon>Actinopterygii</taxon>
        <taxon>Neopterygii</taxon>
        <taxon>Teleostei</taxon>
        <taxon>Ostariophysi</taxon>
        <taxon>Cypriniformes</taxon>
        <taxon>Cyprinidae</taxon>
        <taxon>Labeoninae</taxon>
        <taxon>Labeonini</taxon>
        <taxon>Cirrhinus</taxon>
    </lineage>
</organism>
<dbReference type="Proteomes" id="UP001558613">
    <property type="component" value="Unassembled WGS sequence"/>
</dbReference>
<dbReference type="PROSITE" id="PS51257">
    <property type="entry name" value="PROKAR_LIPOPROTEIN"/>
    <property type="match status" value="1"/>
</dbReference>
<evidence type="ECO:0000313" key="2">
    <source>
        <dbReference type="Proteomes" id="UP001558613"/>
    </source>
</evidence>
<dbReference type="EMBL" id="JAYMGO010000005">
    <property type="protein sequence ID" value="KAL1274942.1"/>
    <property type="molecule type" value="Genomic_DNA"/>
</dbReference>
<reference evidence="1 2" key="1">
    <citation type="submission" date="2023-09" db="EMBL/GenBank/DDBJ databases">
        <authorList>
            <person name="Wang M."/>
        </authorList>
    </citation>
    <scope>NUCLEOTIDE SEQUENCE [LARGE SCALE GENOMIC DNA]</scope>
    <source>
        <strain evidence="1">GT-2023</strain>
        <tissue evidence="1">Liver</tissue>
    </source>
</reference>
<gene>
    <name evidence="1" type="ORF">QQF64_027756</name>
</gene>
<comment type="caution">
    <text evidence="1">The sequence shown here is derived from an EMBL/GenBank/DDBJ whole genome shotgun (WGS) entry which is preliminary data.</text>
</comment>